<dbReference type="CDD" id="cd16033">
    <property type="entry name" value="sulfatase_like"/>
    <property type="match status" value="1"/>
</dbReference>
<dbReference type="Gene3D" id="3.40.720.10">
    <property type="entry name" value="Alkaline Phosphatase, subunit A"/>
    <property type="match status" value="1"/>
</dbReference>
<dbReference type="InterPro" id="IPR000917">
    <property type="entry name" value="Sulfatase_N"/>
</dbReference>
<dbReference type="GO" id="GO:0004065">
    <property type="term" value="F:arylsulfatase activity"/>
    <property type="evidence" value="ECO:0007669"/>
    <property type="project" value="TreeGrafter"/>
</dbReference>
<evidence type="ECO:0000259" key="5">
    <source>
        <dbReference type="Pfam" id="PF00884"/>
    </source>
</evidence>
<dbReference type="InterPro" id="IPR017850">
    <property type="entry name" value="Alkaline_phosphatase_core_sf"/>
</dbReference>
<name>A0A6N7EIY7_9MICO</name>
<accession>A0A6N7EIY7</accession>
<dbReference type="InterPro" id="IPR024607">
    <property type="entry name" value="Sulfatase_CS"/>
</dbReference>
<evidence type="ECO:0000313" key="7">
    <source>
        <dbReference type="Proteomes" id="UP000437709"/>
    </source>
</evidence>
<dbReference type="SUPFAM" id="SSF53649">
    <property type="entry name" value="Alkaline phosphatase-like"/>
    <property type="match status" value="1"/>
</dbReference>
<keyword evidence="2" id="KW-0479">Metal-binding</keyword>
<dbReference type="RefSeq" id="WP_152194840.1">
    <property type="nucleotide sequence ID" value="NZ_VUKD01000002.1"/>
</dbReference>
<gene>
    <name evidence="6" type="ORF">GB881_06440</name>
</gene>
<dbReference type="AlphaFoldDB" id="A0A6N7EIY7"/>
<dbReference type="Proteomes" id="UP000437709">
    <property type="component" value="Unassembled WGS sequence"/>
</dbReference>
<organism evidence="6 7">
    <name type="scientific">Georgenia subflava</name>
    <dbReference type="NCBI Taxonomy" id="1622177"/>
    <lineage>
        <taxon>Bacteria</taxon>
        <taxon>Bacillati</taxon>
        <taxon>Actinomycetota</taxon>
        <taxon>Actinomycetes</taxon>
        <taxon>Micrococcales</taxon>
        <taxon>Bogoriellaceae</taxon>
        <taxon>Georgenia</taxon>
    </lineage>
</organism>
<protein>
    <submittedName>
        <fullName evidence="6">Sulfatase-like hydrolase/transferase</fullName>
    </submittedName>
</protein>
<dbReference type="Pfam" id="PF00884">
    <property type="entry name" value="Sulfatase"/>
    <property type="match status" value="1"/>
</dbReference>
<evidence type="ECO:0000256" key="1">
    <source>
        <dbReference type="ARBA" id="ARBA00008779"/>
    </source>
</evidence>
<keyword evidence="7" id="KW-1185">Reference proteome</keyword>
<dbReference type="OrthoDB" id="9777306at2"/>
<evidence type="ECO:0000256" key="2">
    <source>
        <dbReference type="ARBA" id="ARBA00022723"/>
    </source>
</evidence>
<dbReference type="InterPro" id="IPR050738">
    <property type="entry name" value="Sulfatase"/>
</dbReference>
<keyword evidence="6" id="KW-0808">Transferase</keyword>
<proteinExistence type="inferred from homology"/>
<evidence type="ECO:0000313" key="6">
    <source>
        <dbReference type="EMBL" id="MPV36697.1"/>
    </source>
</evidence>
<keyword evidence="3 6" id="KW-0378">Hydrolase</keyword>
<dbReference type="GO" id="GO:0046872">
    <property type="term" value="F:metal ion binding"/>
    <property type="evidence" value="ECO:0007669"/>
    <property type="project" value="UniProtKB-KW"/>
</dbReference>
<dbReference type="EMBL" id="WHPC01000017">
    <property type="protein sequence ID" value="MPV36697.1"/>
    <property type="molecule type" value="Genomic_DNA"/>
</dbReference>
<evidence type="ECO:0000256" key="4">
    <source>
        <dbReference type="ARBA" id="ARBA00022837"/>
    </source>
</evidence>
<keyword evidence="4" id="KW-0106">Calcium</keyword>
<evidence type="ECO:0000256" key="3">
    <source>
        <dbReference type="ARBA" id="ARBA00022801"/>
    </source>
</evidence>
<comment type="caution">
    <text evidence="6">The sequence shown here is derived from an EMBL/GenBank/DDBJ whole genome shotgun (WGS) entry which is preliminary data.</text>
</comment>
<sequence>MSSSAARNILFLMTDQHRVDTLGFYGGVPSHTPVLNNLADRSKVYDAAYTPSAICTPARASLLTGLHPFEHGLLSNYEWNSGHREELQEGLPTFSSALADQGFRLGHVGKWHVGRHRGPEYYGFDGEHIAGALNNYSHPGYVAWLEDHGYPPVSVTDAIYTTLPDGSQGHLIAGQLDQPTEATFEAYLADVTISMIRRYATAQEEDGRPFFLACHFFGPHLPYLLPAEWLDLHDPEEIDLPRSMAETFEGKPDVQRTYSQYWGVDGFTTAEWCRITAIYRGYVAMIDHQIGRILDALEEYGQTQKTVVAFTADHGEFTGAHRLNDKGPAMYEDIYRIPALLHVPGEPAKRVGDFVTLLDFHATILDVAGAARETSRGASLLRPAEFAGRSDVFAEFHGHHFAYAQRMIRDRRHKLIVNPEGRTELYDMIEDPDELINVIDVPVYAEVADDLRRRLYRELVARGDRFAQWIAMTQGIEPSERIRPETAVENFTS</sequence>
<dbReference type="PROSITE" id="PS00523">
    <property type="entry name" value="SULFATASE_1"/>
    <property type="match status" value="1"/>
</dbReference>
<dbReference type="PANTHER" id="PTHR42693">
    <property type="entry name" value="ARYLSULFATASE FAMILY MEMBER"/>
    <property type="match status" value="1"/>
</dbReference>
<dbReference type="PANTHER" id="PTHR42693:SF53">
    <property type="entry name" value="ENDO-4-O-SULFATASE"/>
    <property type="match status" value="1"/>
</dbReference>
<dbReference type="GO" id="GO:0016740">
    <property type="term" value="F:transferase activity"/>
    <property type="evidence" value="ECO:0007669"/>
    <property type="project" value="UniProtKB-KW"/>
</dbReference>
<reference evidence="6 7" key="1">
    <citation type="submission" date="2019-10" db="EMBL/GenBank/DDBJ databases">
        <title>Georgenia wutianyii sp. nov. and Georgenia yuyongxinii sp. nov. isolated from plateau pika (Ochotona curzoniae) in the Qinghai-Tibet plateau of China.</title>
        <authorList>
            <person name="Tian Z."/>
        </authorList>
    </citation>
    <scope>NUCLEOTIDE SEQUENCE [LARGE SCALE GENOMIC DNA]</scope>
    <source>
        <strain evidence="6 7">JCM 19765</strain>
    </source>
</reference>
<feature type="domain" description="Sulfatase N-terminal" evidence="5">
    <location>
        <begin position="7"/>
        <end position="370"/>
    </location>
</feature>
<comment type="similarity">
    <text evidence="1">Belongs to the sulfatase family.</text>
</comment>